<dbReference type="SMART" id="SM00291">
    <property type="entry name" value="ZnF_ZZ"/>
    <property type="match status" value="1"/>
</dbReference>
<dbReference type="Proteomes" id="UP001189429">
    <property type="component" value="Unassembled WGS sequence"/>
</dbReference>
<evidence type="ECO:0000256" key="5">
    <source>
        <dbReference type="SAM" id="MobiDB-lite"/>
    </source>
</evidence>
<keyword evidence="2 4" id="KW-0863">Zinc-finger</keyword>
<organism evidence="8 9">
    <name type="scientific">Prorocentrum cordatum</name>
    <dbReference type="NCBI Taxonomy" id="2364126"/>
    <lineage>
        <taxon>Eukaryota</taxon>
        <taxon>Sar</taxon>
        <taxon>Alveolata</taxon>
        <taxon>Dinophyceae</taxon>
        <taxon>Prorocentrales</taxon>
        <taxon>Prorocentraceae</taxon>
        <taxon>Prorocentrum</taxon>
    </lineage>
</organism>
<feature type="compositionally biased region" description="Pro residues" evidence="5">
    <location>
        <begin position="241"/>
        <end position="251"/>
    </location>
</feature>
<dbReference type="EMBL" id="CAUYUJ010014770">
    <property type="protein sequence ID" value="CAK0845825.1"/>
    <property type="molecule type" value="Genomic_DNA"/>
</dbReference>
<feature type="domain" description="PARP-type" evidence="6">
    <location>
        <begin position="299"/>
        <end position="372"/>
    </location>
</feature>
<feature type="region of interest" description="Disordered" evidence="5">
    <location>
        <begin position="491"/>
        <end position="512"/>
    </location>
</feature>
<reference evidence="8" key="1">
    <citation type="submission" date="2023-10" db="EMBL/GenBank/DDBJ databases">
        <authorList>
            <person name="Chen Y."/>
            <person name="Shah S."/>
            <person name="Dougan E. K."/>
            <person name="Thang M."/>
            <person name="Chan C."/>
        </authorList>
    </citation>
    <scope>NUCLEOTIDE SEQUENCE [LARGE SCALE GENOMIC DNA]</scope>
</reference>
<name>A0ABN9TIT9_9DINO</name>
<evidence type="ECO:0000256" key="2">
    <source>
        <dbReference type="ARBA" id="ARBA00022771"/>
    </source>
</evidence>
<dbReference type="SUPFAM" id="SSF57850">
    <property type="entry name" value="RING/U-box"/>
    <property type="match status" value="1"/>
</dbReference>
<dbReference type="PANTHER" id="PTHR20930">
    <property type="entry name" value="OVARIAN CARCINOMA ANTIGEN CA125-RELATED"/>
    <property type="match status" value="1"/>
</dbReference>
<evidence type="ECO:0000256" key="3">
    <source>
        <dbReference type="ARBA" id="ARBA00022833"/>
    </source>
</evidence>
<feature type="compositionally biased region" description="Basic and acidic residues" evidence="5">
    <location>
        <begin position="38"/>
        <end position="48"/>
    </location>
</feature>
<dbReference type="InterPro" id="IPR001510">
    <property type="entry name" value="Znf_PARP"/>
</dbReference>
<evidence type="ECO:0000256" key="1">
    <source>
        <dbReference type="ARBA" id="ARBA00022723"/>
    </source>
</evidence>
<evidence type="ECO:0000313" key="9">
    <source>
        <dbReference type="Proteomes" id="UP001189429"/>
    </source>
</evidence>
<dbReference type="InterPro" id="IPR000433">
    <property type="entry name" value="Znf_ZZ"/>
</dbReference>
<dbReference type="Gene3D" id="3.30.60.90">
    <property type="match status" value="1"/>
</dbReference>
<evidence type="ECO:0000256" key="4">
    <source>
        <dbReference type="PROSITE-ProRule" id="PRU00228"/>
    </source>
</evidence>
<feature type="domain" description="ZZ-type" evidence="7">
    <location>
        <begin position="97"/>
        <end position="156"/>
    </location>
</feature>
<evidence type="ECO:0000259" key="6">
    <source>
        <dbReference type="PROSITE" id="PS50064"/>
    </source>
</evidence>
<feature type="compositionally biased region" description="Low complexity" evidence="5">
    <location>
        <begin position="57"/>
        <end position="73"/>
    </location>
</feature>
<feature type="non-terminal residue" evidence="8">
    <location>
        <position position="1"/>
    </location>
</feature>
<protein>
    <recommendedName>
        <fullName evidence="10">ZZ-type domain-containing protein</fullName>
    </recommendedName>
</protein>
<evidence type="ECO:0000313" key="8">
    <source>
        <dbReference type="EMBL" id="CAK0845825.1"/>
    </source>
</evidence>
<feature type="compositionally biased region" description="Basic and acidic residues" evidence="5">
    <location>
        <begin position="18"/>
        <end position="29"/>
    </location>
</feature>
<comment type="caution">
    <text evidence="8">The sequence shown here is derived from an EMBL/GenBank/DDBJ whole genome shotgun (WGS) entry which is preliminary data.</text>
</comment>
<dbReference type="CDD" id="cd02340">
    <property type="entry name" value="ZZ_NBR1_like"/>
    <property type="match status" value="1"/>
</dbReference>
<feature type="region of interest" description="Disordered" evidence="5">
    <location>
        <begin position="1"/>
        <end position="96"/>
    </location>
</feature>
<dbReference type="PROSITE" id="PS50135">
    <property type="entry name" value="ZF_ZZ_2"/>
    <property type="match status" value="1"/>
</dbReference>
<dbReference type="PROSITE" id="PS50064">
    <property type="entry name" value="ZF_PARP_2"/>
    <property type="match status" value="1"/>
</dbReference>
<dbReference type="InterPro" id="IPR043145">
    <property type="entry name" value="Znf_ZZ_sf"/>
</dbReference>
<keyword evidence="3" id="KW-0862">Zinc</keyword>
<dbReference type="Pfam" id="PF00569">
    <property type="entry name" value="ZZ"/>
    <property type="match status" value="1"/>
</dbReference>
<feature type="region of interest" description="Disordered" evidence="5">
    <location>
        <begin position="202"/>
        <end position="256"/>
    </location>
</feature>
<dbReference type="PROSITE" id="PS01357">
    <property type="entry name" value="ZF_ZZ_1"/>
    <property type="match status" value="1"/>
</dbReference>
<evidence type="ECO:0000259" key="7">
    <source>
        <dbReference type="PROSITE" id="PS50135"/>
    </source>
</evidence>
<proteinExistence type="predicted"/>
<feature type="non-terminal residue" evidence="8">
    <location>
        <position position="512"/>
    </location>
</feature>
<gene>
    <name evidence="8" type="ORF">PCOR1329_LOCUS39494</name>
</gene>
<accession>A0ABN9TIT9</accession>
<keyword evidence="9" id="KW-1185">Reference proteome</keyword>
<keyword evidence="1" id="KW-0479">Metal-binding</keyword>
<evidence type="ECO:0008006" key="10">
    <source>
        <dbReference type="Google" id="ProtNLM"/>
    </source>
</evidence>
<sequence length="512" mass="55902">AKVKHKGKDKDNDLEDGDREKEKDTDRDRDRKRRERSRSRDRGRDRGDVVTIDEIEPPLAAAEPATRRSPSRQQSRHPPPAAAAAPATPPADEDEVHHGITCGRCHVTPIKGDRFKCSVCPEYDLCEDCYEKKGEGFHPPHRFFVQKVVTMPPPLSEEPQPAPLPDAPALSSSVTALPAAMFAGGQEHVGIGLEMARIAAALQRQQSSPSEPPPAAWPAPGFLTGQPPPREPPPREAPPKEATPPPAPAADPIPSASEMAPWLDARVPCSLCHRASPSGEAHGVVCYRRRKGGAEGGCSQGVCWECMESRPRSELGMVRTTRDELESLGKQGWWMHERCMDPADLRAYFGSEKDVALARAAADQADAAQLHGGASQAAGSSAAPAVVDPIEAVRTRLRGMSVKELKAYLELHRVDFSGLVEKSELLARALELASKATSSRQSWRPRSPLHQARQAGARWGDLPTMPARRKSCRLRRWHLLAVHEEGAQRLFWTGRPSPQEQGRKGAQVDGEG</sequence>
<feature type="region of interest" description="Disordered" evidence="5">
    <location>
        <begin position="437"/>
        <end position="464"/>
    </location>
</feature>
<dbReference type="PANTHER" id="PTHR20930:SF0">
    <property type="entry name" value="PROTEIN ILRUN"/>
    <property type="match status" value="1"/>
</dbReference>